<feature type="domain" description="NAD-dependent epimerase/dehydratase" evidence="3">
    <location>
        <begin position="10"/>
        <end position="266"/>
    </location>
</feature>
<dbReference type="Pfam" id="PF01370">
    <property type="entry name" value="Epimerase"/>
    <property type="match status" value="1"/>
</dbReference>
<keyword evidence="5" id="KW-1185">Reference proteome</keyword>
<dbReference type="InterPro" id="IPR050425">
    <property type="entry name" value="NAD(P)_dehydrat-like"/>
</dbReference>
<evidence type="ECO:0000313" key="4">
    <source>
        <dbReference type="EMBL" id="KAB5589491.1"/>
    </source>
</evidence>
<evidence type="ECO:0000256" key="1">
    <source>
        <dbReference type="ARBA" id="ARBA00023002"/>
    </source>
</evidence>
<dbReference type="SUPFAM" id="SSF51735">
    <property type="entry name" value="NAD(P)-binding Rossmann-fold domains"/>
    <property type="match status" value="1"/>
</dbReference>
<dbReference type="OrthoDB" id="2735536at2759"/>
<dbReference type="EMBL" id="SSOP01000263">
    <property type="protein sequence ID" value="KAB5589491.1"/>
    <property type="molecule type" value="Genomic_DNA"/>
</dbReference>
<dbReference type="AlphaFoldDB" id="A0A5N5QDG0"/>
<protein>
    <recommendedName>
        <fullName evidence="3">NAD-dependent epimerase/dehydratase domain-containing protein</fullName>
    </recommendedName>
</protein>
<gene>
    <name evidence="4" type="ORF">CTheo_7073</name>
</gene>
<keyword evidence="1" id="KW-0560">Oxidoreductase</keyword>
<dbReference type="Gene3D" id="3.40.50.720">
    <property type="entry name" value="NAD(P)-binding Rossmann-like Domain"/>
    <property type="match status" value="1"/>
</dbReference>
<comment type="caution">
    <text evidence="4">The sequence shown here is derived from an EMBL/GenBank/DDBJ whole genome shotgun (WGS) entry which is preliminary data.</text>
</comment>
<organism evidence="4 5">
    <name type="scientific">Ceratobasidium theobromae</name>
    <dbReference type="NCBI Taxonomy" id="1582974"/>
    <lineage>
        <taxon>Eukaryota</taxon>
        <taxon>Fungi</taxon>
        <taxon>Dikarya</taxon>
        <taxon>Basidiomycota</taxon>
        <taxon>Agaricomycotina</taxon>
        <taxon>Agaricomycetes</taxon>
        <taxon>Cantharellales</taxon>
        <taxon>Ceratobasidiaceae</taxon>
        <taxon>Ceratobasidium</taxon>
    </lineage>
</organism>
<dbReference type="GO" id="GO:0016616">
    <property type="term" value="F:oxidoreductase activity, acting on the CH-OH group of donors, NAD or NADP as acceptor"/>
    <property type="evidence" value="ECO:0007669"/>
    <property type="project" value="TreeGrafter"/>
</dbReference>
<dbReference type="PANTHER" id="PTHR10366:SF564">
    <property type="entry name" value="STEROL-4-ALPHA-CARBOXYLATE 3-DEHYDROGENASE, DECARBOXYLATING"/>
    <property type="match status" value="1"/>
</dbReference>
<dbReference type="PANTHER" id="PTHR10366">
    <property type="entry name" value="NAD DEPENDENT EPIMERASE/DEHYDRATASE"/>
    <property type="match status" value="1"/>
</dbReference>
<comment type="similarity">
    <text evidence="2">Belongs to the NAD(P)-dependent epimerase/dehydratase family. Dihydroflavonol-4-reductase subfamily.</text>
</comment>
<dbReference type="InterPro" id="IPR036291">
    <property type="entry name" value="NAD(P)-bd_dom_sf"/>
</dbReference>
<sequence>MAVVQPPAKILLTGANGFFAVHAIKDLLQRGYTVVGTVRSAAKGEELVQIFPEYTDKLSYAVVPDIAKPGAFDQVIKEGGFDGVAHTASPVSVPGGALEDFTRPAIDGSLGILESIKQHGSAVKRVVVTSSVVTMLHFQKDLEHTEEHWNDAVLKLVEQKGDKAAPGELYTASKTLAEKAVWKFMKDNEGKVSFDLATINPCFMLGEPIHAVTSRGQLTSPAIFMSEVSKPRPESELGNNSYAVVHVKDVATIHSAIFSRSDAAGHRVITVESTPSWQDIYDILNEEPAFPGAPKGNPGVGKLDTSAAGWDTRYAKELLGRDFIGTKEMIRETEAYLQKNGWSFLTGA</sequence>
<evidence type="ECO:0000256" key="2">
    <source>
        <dbReference type="ARBA" id="ARBA00023445"/>
    </source>
</evidence>
<evidence type="ECO:0000259" key="3">
    <source>
        <dbReference type="Pfam" id="PF01370"/>
    </source>
</evidence>
<proteinExistence type="inferred from homology"/>
<dbReference type="InterPro" id="IPR001509">
    <property type="entry name" value="Epimerase_deHydtase"/>
</dbReference>
<reference evidence="4 5" key="1">
    <citation type="journal article" date="2019" name="Fungal Biol. Biotechnol.">
        <title>Draft genome sequence of fastidious pathogen Ceratobasidium theobromae, which causes vascular-streak dieback in Theobroma cacao.</title>
        <authorList>
            <person name="Ali S.S."/>
            <person name="Asman A."/>
            <person name="Shao J."/>
            <person name="Firmansyah A.P."/>
            <person name="Susilo A.W."/>
            <person name="Rosmana A."/>
            <person name="McMahon P."/>
            <person name="Junaid M."/>
            <person name="Guest D."/>
            <person name="Kheng T.Y."/>
            <person name="Meinhardt L.W."/>
            <person name="Bailey B.A."/>
        </authorList>
    </citation>
    <scope>NUCLEOTIDE SEQUENCE [LARGE SCALE GENOMIC DNA]</scope>
    <source>
        <strain evidence="4 5">CT2</strain>
    </source>
</reference>
<evidence type="ECO:0000313" key="5">
    <source>
        <dbReference type="Proteomes" id="UP000383932"/>
    </source>
</evidence>
<accession>A0A5N5QDG0</accession>
<name>A0A5N5QDG0_9AGAM</name>
<dbReference type="Proteomes" id="UP000383932">
    <property type="component" value="Unassembled WGS sequence"/>
</dbReference>